<name>A0A315ZYR4_9FIRM</name>
<dbReference type="RefSeq" id="WP_109710519.1">
    <property type="nucleotide sequence ID" value="NZ_QGDS01000004.1"/>
</dbReference>
<reference evidence="2" key="1">
    <citation type="submission" date="2017-07" db="EMBL/GenBank/DDBJ databases">
        <authorList>
            <person name="Varghese N."/>
            <person name="Submissions S."/>
        </authorList>
    </citation>
    <scope>NUCLEOTIDE SEQUENCE [LARGE SCALE GENOMIC DNA]</scope>
    <source>
        <strain evidence="2">NLAE-zl-C134</strain>
    </source>
</reference>
<keyword evidence="2" id="KW-1185">Reference proteome</keyword>
<proteinExistence type="predicted"/>
<evidence type="ECO:0000313" key="1">
    <source>
        <dbReference type="EMBL" id="SUQ13797.1"/>
    </source>
</evidence>
<organism evidence="1 2">
    <name type="scientific">Faecalicatena contorta</name>
    <dbReference type="NCBI Taxonomy" id="39482"/>
    <lineage>
        <taxon>Bacteria</taxon>
        <taxon>Bacillati</taxon>
        <taxon>Bacillota</taxon>
        <taxon>Clostridia</taxon>
        <taxon>Lachnospirales</taxon>
        <taxon>Lachnospiraceae</taxon>
        <taxon>Faecalicatena</taxon>
    </lineage>
</organism>
<accession>A0A315ZYR4</accession>
<evidence type="ECO:0008006" key="3">
    <source>
        <dbReference type="Google" id="ProtNLM"/>
    </source>
</evidence>
<evidence type="ECO:0000313" key="2">
    <source>
        <dbReference type="Proteomes" id="UP000254051"/>
    </source>
</evidence>
<gene>
    <name evidence="1" type="ORF">SAMN05216529_104108</name>
</gene>
<dbReference type="InterPro" id="IPR016024">
    <property type="entry name" value="ARM-type_fold"/>
</dbReference>
<protein>
    <recommendedName>
        <fullName evidence="3">SufBD protein</fullName>
    </recommendedName>
</protein>
<dbReference type="EMBL" id="UHJJ01000004">
    <property type="protein sequence ID" value="SUQ13797.1"/>
    <property type="molecule type" value="Genomic_DNA"/>
</dbReference>
<dbReference type="AlphaFoldDB" id="A0A315ZYR4"/>
<dbReference type="OrthoDB" id="1951221at2"/>
<sequence length="145" mass="16981">MENLIQGLYNKDSKEAYKVFQLLEKQSQKNSEVYKFFDVFIDMMAAKNSYVRTRGLLLIAANAKWDTENKIDEIIDDYLRHIVDEKPITARQFIKALPLVAKYKPELKELILNALLKANVSIYPDSMRSLVEKDIHNTIREIKEE</sequence>
<dbReference type="Proteomes" id="UP000254051">
    <property type="component" value="Unassembled WGS sequence"/>
</dbReference>
<dbReference type="SUPFAM" id="SSF48371">
    <property type="entry name" value="ARM repeat"/>
    <property type="match status" value="1"/>
</dbReference>